<evidence type="ECO:0000313" key="2">
    <source>
        <dbReference type="EMBL" id="KAK7480445.1"/>
    </source>
</evidence>
<feature type="region of interest" description="Disordered" evidence="1">
    <location>
        <begin position="95"/>
        <end position="128"/>
    </location>
</feature>
<organism evidence="2 3">
    <name type="scientific">Batillaria attramentaria</name>
    <dbReference type="NCBI Taxonomy" id="370345"/>
    <lineage>
        <taxon>Eukaryota</taxon>
        <taxon>Metazoa</taxon>
        <taxon>Spiralia</taxon>
        <taxon>Lophotrochozoa</taxon>
        <taxon>Mollusca</taxon>
        <taxon>Gastropoda</taxon>
        <taxon>Caenogastropoda</taxon>
        <taxon>Sorbeoconcha</taxon>
        <taxon>Cerithioidea</taxon>
        <taxon>Batillariidae</taxon>
        <taxon>Batillaria</taxon>
    </lineage>
</organism>
<dbReference type="Proteomes" id="UP001519460">
    <property type="component" value="Unassembled WGS sequence"/>
</dbReference>
<keyword evidence="3" id="KW-1185">Reference proteome</keyword>
<name>A0ABD0K0T2_9CAEN</name>
<accession>A0ABD0K0T2</accession>
<gene>
    <name evidence="2" type="ORF">BaRGS_00028364</name>
</gene>
<comment type="caution">
    <text evidence="2">The sequence shown here is derived from an EMBL/GenBank/DDBJ whole genome shotgun (WGS) entry which is preliminary data.</text>
</comment>
<evidence type="ECO:0000256" key="1">
    <source>
        <dbReference type="SAM" id="MobiDB-lite"/>
    </source>
</evidence>
<reference evidence="2 3" key="1">
    <citation type="journal article" date="2023" name="Sci. Data">
        <title>Genome assembly of the Korean intertidal mud-creeper Batillaria attramentaria.</title>
        <authorList>
            <person name="Patra A.K."/>
            <person name="Ho P.T."/>
            <person name="Jun S."/>
            <person name="Lee S.J."/>
            <person name="Kim Y."/>
            <person name="Won Y.J."/>
        </authorList>
    </citation>
    <scope>NUCLEOTIDE SEQUENCE [LARGE SCALE GENOMIC DNA]</scope>
    <source>
        <strain evidence="2">Wonlab-2016</strain>
    </source>
</reference>
<proteinExistence type="predicted"/>
<dbReference type="EMBL" id="JACVVK020000282">
    <property type="protein sequence ID" value="KAK7480445.1"/>
    <property type="molecule type" value="Genomic_DNA"/>
</dbReference>
<protein>
    <submittedName>
        <fullName evidence="2">Uncharacterized protein</fullName>
    </submittedName>
</protein>
<evidence type="ECO:0000313" key="3">
    <source>
        <dbReference type="Proteomes" id="UP001519460"/>
    </source>
</evidence>
<dbReference type="AlphaFoldDB" id="A0ABD0K0T2"/>
<sequence>MNKRDHTSIQLCTQERYSQRTLQKKKKVHLYDIRLEQKAFEHVIYTADFNSSVLAKYTIALVGTRQLDMERSSLGICMRFRCCQCHGHRWSKFTDQGQSSPIKVKVHPRRSKFTHEGRSSPKKVKVHR</sequence>